<dbReference type="AlphaFoldDB" id="A0A813TNF5"/>
<dbReference type="EMBL" id="CAJNOT010000065">
    <property type="protein sequence ID" value="CAF0814220.1"/>
    <property type="molecule type" value="Genomic_DNA"/>
</dbReference>
<proteinExistence type="predicted"/>
<evidence type="ECO:0000313" key="1">
    <source>
        <dbReference type="EMBL" id="CAF0814220.1"/>
    </source>
</evidence>
<protein>
    <submittedName>
        <fullName evidence="1">Uncharacterized protein</fullName>
    </submittedName>
</protein>
<gene>
    <name evidence="1" type="ORF">ZHD862_LOCUS3058</name>
</gene>
<sequence length="135" mass="15921">RPDNANTIKYFVQMGRLLSGEDNVNHTSKDDKLDKRERHDKFEDYCKLLKIEKDEIEYYISDESITKTCRTLVSKIIPKRERLNTTWSDIPVDKQQAIYGLARMFHPFEQKTDGELSKACRNVCEIAKCYSRKPK</sequence>
<organism evidence="1">
    <name type="scientific">Rotaria sordida</name>
    <dbReference type="NCBI Taxonomy" id="392033"/>
    <lineage>
        <taxon>Eukaryota</taxon>
        <taxon>Metazoa</taxon>
        <taxon>Spiralia</taxon>
        <taxon>Gnathifera</taxon>
        <taxon>Rotifera</taxon>
        <taxon>Eurotatoria</taxon>
        <taxon>Bdelloidea</taxon>
        <taxon>Philodinida</taxon>
        <taxon>Philodinidae</taxon>
        <taxon>Rotaria</taxon>
    </lineage>
</organism>
<accession>A0A813TNF5</accession>
<dbReference type="Proteomes" id="UP000663864">
    <property type="component" value="Unassembled WGS sequence"/>
</dbReference>
<feature type="non-terminal residue" evidence="1">
    <location>
        <position position="1"/>
    </location>
</feature>
<reference evidence="1" key="1">
    <citation type="submission" date="2021-02" db="EMBL/GenBank/DDBJ databases">
        <authorList>
            <person name="Nowell W R."/>
        </authorList>
    </citation>
    <scope>NUCLEOTIDE SEQUENCE</scope>
</reference>
<name>A0A813TNF5_9BILA</name>
<comment type="caution">
    <text evidence="1">The sequence shown here is derived from an EMBL/GenBank/DDBJ whole genome shotgun (WGS) entry which is preliminary data.</text>
</comment>